<dbReference type="EMBL" id="MFJZ01000031">
    <property type="protein sequence ID" value="OGG30080.1"/>
    <property type="molecule type" value="Genomic_DNA"/>
</dbReference>
<dbReference type="AlphaFoldDB" id="A0A1F6AZH7"/>
<dbReference type="Gene3D" id="3.40.50.880">
    <property type="match status" value="1"/>
</dbReference>
<protein>
    <recommendedName>
        <fullName evidence="2">DJ-1/PfpI domain-containing protein</fullName>
    </recommendedName>
</protein>
<dbReference type="InterPro" id="IPR006286">
    <property type="entry name" value="C56_PfpI-like"/>
</dbReference>
<dbReference type="PANTHER" id="PTHR42733:SF2">
    <property type="entry name" value="DJ-1_THIJ_PFPI FAMILY PROTEIN"/>
    <property type="match status" value="1"/>
</dbReference>
<evidence type="ECO:0000313" key="4">
    <source>
        <dbReference type="Proteomes" id="UP000176409"/>
    </source>
</evidence>
<gene>
    <name evidence="3" type="ORF">A2973_02515</name>
</gene>
<accession>A0A1F6AZH7</accession>
<name>A0A1F6AZH7_9BACT</name>
<feature type="domain" description="DJ-1/PfpI" evidence="2">
    <location>
        <begin position="27"/>
        <end position="119"/>
    </location>
</feature>
<dbReference type="STRING" id="1798396.A2973_02515"/>
<evidence type="ECO:0000313" key="3">
    <source>
        <dbReference type="EMBL" id="OGG30080.1"/>
    </source>
</evidence>
<dbReference type="PANTHER" id="PTHR42733">
    <property type="entry name" value="DJ-1 PROTEIN"/>
    <property type="match status" value="1"/>
</dbReference>
<evidence type="ECO:0000259" key="2">
    <source>
        <dbReference type="Pfam" id="PF01965"/>
    </source>
</evidence>
<comment type="similarity">
    <text evidence="1">Belongs to the peptidase C56 family.</text>
</comment>
<comment type="caution">
    <text evidence="3">The sequence shown here is derived from an EMBL/GenBank/DDBJ whole genome shotgun (WGS) entry which is preliminary data.</text>
</comment>
<reference evidence="3 4" key="1">
    <citation type="journal article" date="2016" name="Nat. Commun.">
        <title>Thousands of microbial genomes shed light on interconnected biogeochemical processes in an aquifer system.</title>
        <authorList>
            <person name="Anantharaman K."/>
            <person name="Brown C.T."/>
            <person name="Hug L.A."/>
            <person name="Sharon I."/>
            <person name="Castelle C.J."/>
            <person name="Probst A.J."/>
            <person name="Thomas B.C."/>
            <person name="Singh A."/>
            <person name="Wilkins M.J."/>
            <person name="Karaoz U."/>
            <person name="Brodie E.L."/>
            <person name="Williams K.H."/>
            <person name="Hubbard S.S."/>
            <person name="Banfield J.F."/>
        </authorList>
    </citation>
    <scope>NUCLEOTIDE SEQUENCE [LARGE SCALE GENOMIC DNA]</scope>
</reference>
<sequence>MPFSQGKQILKNCSELGESIPEMAHKANRHSKIKRAREITQSFFAKNKPVASVCHGPWTLADAGVIKGRHLTSYWHDLVPQAVKKAGGVWEDKDVVLDGNLVTSRWPADLPAFMREVMKLVSK</sequence>
<dbReference type="InterPro" id="IPR029062">
    <property type="entry name" value="Class_I_gatase-like"/>
</dbReference>
<proteinExistence type="inferred from homology"/>
<dbReference type="Pfam" id="PF01965">
    <property type="entry name" value="DJ-1_PfpI"/>
    <property type="match status" value="1"/>
</dbReference>
<dbReference type="Proteomes" id="UP000176409">
    <property type="component" value="Unassembled WGS sequence"/>
</dbReference>
<dbReference type="SUPFAM" id="SSF52317">
    <property type="entry name" value="Class I glutamine amidotransferase-like"/>
    <property type="match status" value="1"/>
</dbReference>
<evidence type="ECO:0000256" key="1">
    <source>
        <dbReference type="ARBA" id="ARBA00008542"/>
    </source>
</evidence>
<dbReference type="InterPro" id="IPR002818">
    <property type="entry name" value="DJ-1/PfpI"/>
</dbReference>
<organism evidence="3 4">
    <name type="scientific">Candidatus Gottesmanbacteria bacterium RIFCSPLOWO2_01_FULL_49_10</name>
    <dbReference type="NCBI Taxonomy" id="1798396"/>
    <lineage>
        <taxon>Bacteria</taxon>
        <taxon>Candidatus Gottesmaniibacteriota</taxon>
    </lineage>
</organism>